<comment type="similarity">
    <text evidence="2">Belongs to the bacterial secretin family.</text>
</comment>
<feature type="domain" description="NolW-like" evidence="6">
    <location>
        <begin position="311"/>
        <end position="434"/>
    </location>
</feature>
<keyword evidence="1 4" id="KW-0732">Signal</keyword>
<feature type="domain" description="Type II/III secretion system secretin-like" evidence="5">
    <location>
        <begin position="529"/>
        <end position="670"/>
    </location>
</feature>
<dbReference type="Proteomes" id="UP000253744">
    <property type="component" value="Chromosome"/>
</dbReference>
<evidence type="ECO:0000256" key="3">
    <source>
        <dbReference type="RuleBase" id="RU004004"/>
    </source>
</evidence>
<feature type="signal peptide" evidence="4">
    <location>
        <begin position="1"/>
        <end position="20"/>
    </location>
</feature>
<dbReference type="GO" id="GO:0009279">
    <property type="term" value="C:cell outer membrane"/>
    <property type="evidence" value="ECO:0007669"/>
    <property type="project" value="UniProtKB-SubCell"/>
</dbReference>
<evidence type="ECO:0000256" key="2">
    <source>
        <dbReference type="RuleBase" id="RU004003"/>
    </source>
</evidence>
<feature type="chain" id="PRO_5016757051" evidence="4">
    <location>
        <begin position="21"/>
        <end position="670"/>
    </location>
</feature>
<accession>A0A345IH51</accession>
<dbReference type="GO" id="GO:0009306">
    <property type="term" value="P:protein secretion"/>
    <property type="evidence" value="ECO:0007669"/>
    <property type="project" value="InterPro"/>
</dbReference>
<dbReference type="Pfam" id="PF03958">
    <property type="entry name" value="Secretin_N"/>
    <property type="match status" value="1"/>
</dbReference>
<evidence type="ECO:0000259" key="6">
    <source>
        <dbReference type="Pfam" id="PF03958"/>
    </source>
</evidence>
<dbReference type="Pfam" id="PF00263">
    <property type="entry name" value="Secretin"/>
    <property type="match status" value="1"/>
</dbReference>
<organism evidence="7 8">
    <name type="scientific">Deinococcus wulumuqiensis</name>
    <dbReference type="NCBI Taxonomy" id="980427"/>
    <lineage>
        <taxon>Bacteria</taxon>
        <taxon>Thermotogati</taxon>
        <taxon>Deinococcota</taxon>
        <taxon>Deinococci</taxon>
        <taxon>Deinococcales</taxon>
        <taxon>Deinococcaceae</taxon>
        <taxon>Deinococcus</taxon>
    </lineage>
</organism>
<dbReference type="RefSeq" id="WP_114671921.1">
    <property type="nucleotide sequence ID" value="NZ_CP031158.1"/>
</dbReference>
<dbReference type="InterPro" id="IPR038591">
    <property type="entry name" value="NolW-like_sf"/>
</dbReference>
<name>A0A345IH51_9DEIO</name>
<evidence type="ECO:0000256" key="4">
    <source>
        <dbReference type="SAM" id="SignalP"/>
    </source>
</evidence>
<evidence type="ECO:0000259" key="5">
    <source>
        <dbReference type="Pfam" id="PF00263"/>
    </source>
</evidence>
<dbReference type="InterPro" id="IPR005644">
    <property type="entry name" value="NolW-like"/>
</dbReference>
<evidence type="ECO:0000313" key="8">
    <source>
        <dbReference type="Proteomes" id="UP000253744"/>
    </source>
</evidence>
<dbReference type="PANTHER" id="PTHR30332:SF17">
    <property type="entry name" value="TYPE IV PILIATION SYSTEM PROTEIN DR_0774-RELATED"/>
    <property type="match status" value="1"/>
</dbReference>
<dbReference type="Gene3D" id="3.30.1370.120">
    <property type="match status" value="1"/>
</dbReference>
<dbReference type="EMBL" id="CP031158">
    <property type="protein sequence ID" value="AXG99023.1"/>
    <property type="molecule type" value="Genomic_DNA"/>
</dbReference>
<evidence type="ECO:0000256" key="1">
    <source>
        <dbReference type="ARBA" id="ARBA00022729"/>
    </source>
</evidence>
<dbReference type="AlphaFoldDB" id="A0A345IH51"/>
<comment type="subcellular location">
    <subcellularLocation>
        <location evidence="3">Cell outer membrane</location>
    </subcellularLocation>
</comment>
<keyword evidence="3" id="KW-0813">Transport</keyword>
<gene>
    <name evidence="7" type="ORF">DVJ83_07440</name>
</gene>
<dbReference type="InterPro" id="IPR004846">
    <property type="entry name" value="T2SS/T3SS_dom"/>
</dbReference>
<dbReference type="PANTHER" id="PTHR30332">
    <property type="entry name" value="PROBABLE GENERAL SECRETION PATHWAY PROTEIN D"/>
    <property type="match status" value="1"/>
</dbReference>
<reference evidence="7 8" key="1">
    <citation type="submission" date="2018-07" db="EMBL/GenBank/DDBJ databases">
        <title>Complete Genome and Methylome Analysis of Deinococcus wulumuqiensis NEB 479.</title>
        <authorList>
            <person name="Fomenkov A."/>
            <person name="Luyten Y."/>
            <person name="Vincze T."/>
            <person name="Anton B.P."/>
            <person name="Clark T."/>
            <person name="Roberts R.J."/>
            <person name="Morgan R.D."/>
        </authorList>
    </citation>
    <scope>NUCLEOTIDE SEQUENCE [LARGE SCALE GENOMIC DNA]</scope>
    <source>
        <strain evidence="7 8">NEB 479</strain>
    </source>
</reference>
<proteinExistence type="inferred from homology"/>
<dbReference type="GO" id="GO:0015627">
    <property type="term" value="C:type II protein secretion system complex"/>
    <property type="evidence" value="ECO:0007669"/>
    <property type="project" value="TreeGrafter"/>
</dbReference>
<dbReference type="InterPro" id="IPR050810">
    <property type="entry name" value="Bact_Secretion_Sys_Channel"/>
</dbReference>
<evidence type="ECO:0000313" key="7">
    <source>
        <dbReference type="EMBL" id="AXG99023.1"/>
    </source>
</evidence>
<protein>
    <submittedName>
        <fullName evidence="7">Secretin</fullName>
    </submittedName>
</protein>
<dbReference type="KEGG" id="dwu:DVJ83_07440"/>
<sequence>MNKRHALFLTAVLGMATAQAQTAPIPVTSATTVVNTGGDPQLSKANVTFNISQTGNALTATLIALAKSAGYEIVIEPSAAAALVGTATPTQAAGGQLATYNFVNRPFNEVWPLLLDLYGLSYENIQVGNTGILRVSVKPIQRIMALPESLDAVRVERQLKLSFGTLKRVEATNTQGVNNDSSSTSNTVSSTKTIQEDIILDSSTLKIVAETVSNSIIVRGTNQEVAQVVSLLNGIISQANTGAYIRQVYSLKGNWSTIESVLSGQFPDIRVTPAGRQVILTGVASRIEAANALLNQIDQAPTITGPQTVQRVFQLTNASAEEVKATLEGTLARDLTTDSSGDALPNVPVTATDANGNTTVVSVPNALGRTANQGTAQTQATQTQATQTQAAPAGTQQATLIADKRTNSLIVRGTPEQVAQVAELIPQLDQVVPQINVQVRIQEVNERALQSLGLNWRATFGGFNVAVTGGTGLAATFNPTQSFLGFNIFPTLTALETQGLTRRVYDGNVTMQSGQRSLSATGGAQNASSSAAASVKSGGRLEINIPSAAGNIVRQIDYGLNLDFFSPQVAPDGTITLRVRGQVNQPATPITADSLPNLIDFTNSEAQSTITFRNGQTVLMSGLLGSTETNSSSGVPFLSSLPGIGAAFGEKRSEKTQSQLLVIITGTVVK</sequence>